<keyword evidence="1" id="KW-0812">Transmembrane</keyword>
<dbReference type="EMBL" id="JSCE01000200">
    <property type="protein sequence ID" value="KHM51395.1"/>
    <property type="molecule type" value="Genomic_DNA"/>
</dbReference>
<name>A0A0B2JSS8_9FIRM</name>
<proteinExistence type="predicted"/>
<dbReference type="AlphaFoldDB" id="A0A0B2JSS8"/>
<dbReference type="STRING" id="82374.NZ47_10745"/>
<reference evidence="2 3" key="1">
    <citation type="journal article" date="2013" name="PLoS ONE">
        <title>Identification and characterization of three novel lipases belonging to families II and V from Anaerovibrio lipolyticus 5ST.</title>
        <authorList>
            <person name="Prive F."/>
            <person name="Kaderbhai N.N."/>
            <person name="Girdwood S."/>
            <person name="Worgan H.J."/>
            <person name="Pinloche E."/>
            <person name="Scollan N.D."/>
            <person name="Huws S.A."/>
            <person name="Newbold C.J."/>
        </authorList>
    </citation>
    <scope>NUCLEOTIDE SEQUENCE [LARGE SCALE GENOMIC DNA]</scope>
    <source>
        <strain evidence="2 3">5S</strain>
    </source>
</reference>
<feature type="transmembrane region" description="Helical" evidence="1">
    <location>
        <begin position="36"/>
        <end position="52"/>
    </location>
</feature>
<dbReference type="Proteomes" id="UP000030993">
    <property type="component" value="Unassembled WGS sequence"/>
</dbReference>
<sequence>MNEQKISKQMVVTILLPIMLILVMCFHHIPKLLHEIIGVAWLLLMGVHIYQHRRWFSGLRQGSWKAGRVINTLVNILLLVLVLVVIGAGIGISNYLFREIIPLDIQRSITIHQFHVSLGYGIIILCGIHWGLHWKGWLGQWKKGLNIDKSVWIRPWHKYCLVAIIIIAGIYSSIINQVGNRLLMKHIFATAATSLPGGAYAILLVCLLGLYVLVGVVIGRVFR</sequence>
<feature type="transmembrane region" description="Helical" evidence="1">
    <location>
        <begin position="199"/>
        <end position="222"/>
    </location>
</feature>
<protein>
    <recommendedName>
        <fullName evidence="4">DUF4405 domain-containing protein</fullName>
    </recommendedName>
</protein>
<gene>
    <name evidence="2" type="ORF">NZ47_10745</name>
</gene>
<accession>A0A0B2JSS8</accession>
<evidence type="ECO:0008006" key="4">
    <source>
        <dbReference type="Google" id="ProtNLM"/>
    </source>
</evidence>
<feature type="transmembrane region" description="Helical" evidence="1">
    <location>
        <begin position="159"/>
        <end position="179"/>
    </location>
</feature>
<keyword evidence="3" id="KW-1185">Reference proteome</keyword>
<evidence type="ECO:0000256" key="1">
    <source>
        <dbReference type="SAM" id="Phobius"/>
    </source>
</evidence>
<feature type="transmembrane region" description="Helical" evidence="1">
    <location>
        <begin position="73"/>
        <end position="97"/>
    </location>
</feature>
<organism evidence="2 3">
    <name type="scientific">Anaerovibrio lipolyticus</name>
    <dbReference type="NCBI Taxonomy" id="82374"/>
    <lineage>
        <taxon>Bacteria</taxon>
        <taxon>Bacillati</taxon>
        <taxon>Bacillota</taxon>
        <taxon>Negativicutes</taxon>
        <taxon>Selenomonadales</taxon>
        <taxon>Selenomonadaceae</taxon>
        <taxon>Anaerovibrio</taxon>
    </lineage>
</organism>
<feature type="transmembrane region" description="Helical" evidence="1">
    <location>
        <begin position="12"/>
        <end position="30"/>
    </location>
</feature>
<feature type="transmembrane region" description="Helical" evidence="1">
    <location>
        <begin position="117"/>
        <end position="138"/>
    </location>
</feature>
<evidence type="ECO:0000313" key="2">
    <source>
        <dbReference type="EMBL" id="KHM51395.1"/>
    </source>
</evidence>
<dbReference type="eggNOG" id="ENOG502ZTJV">
    <property type="taxonomic scope" value="Bacteria"/>
</dbReference>
<keyword evidence="1" id="KW-1133">Transmembrane helix</keyword>
<comment type="caution">
    <text evidence="2">The sequence shown here is derived from an EMBL/GenBank/DDBJ whole genome shotgun (WGS) entry which is preliminary data.</text>
</comment>
<evidence type="ECO:0000313" key="3">
    <source>
        <dbReference type="Proteomes" id="UP000030993"/>
    </source>
</evidence>
<keyword evidence="1" id="KW-0472">Membrane</keyword>